<gene>
    <name evidence="1" type="ORF">FSO04_42885</name>
    <name evidence="3" type="ORF">NIE36_21605</name>
    <name evidence="2" type="ORF">OSB80_21675</name>
</gene>
<evidence type="ECO:0000313" key="5">
    <source>
        <dbReference type="Proteomes" id="UP001209412"/>
    </source>
</evidence>
<dbReference type="RefSeq" id="WP_154567412.1">
    <property type="nucleotide sequence ID" value="NZ_JAMXWF010000018.1"/>
</dbReference>
<keyword evidence="5" id="KW-1185">Reference proteome</keyword>
<reference evidence="1 4" key="1">
    <citation type="journal article" date="2020" name="Int. J. Syst. Evol. Microbiol.">
        <title>Paraburkholderia madseniana sp. nov., a phenolic acid-degrading bacterium isolated from acidic forest soil.</title>
        <authorList>
            <person name="Wilhelm R.C."/>
            <person name="Murphy S.J.L."/>
            <person name="Feriancek N.M."/>
            <person name="Karasz D.C."/>
            <person name="DeRito C.M."/>
            <person name="Newman J.D."/>
            <person name="Buckley D.H."/>
        </authorList>
    </citation>
    <scope>NUCLEOTIDE SEQUENCE [LARGE SCALE GENOMIC DNA]</scope>
    <source>
        <strain evidence="1 4">RP11</strain>
    </source>
</reference>
<evidence type="ECO:0000313" key="1">
    <source>
        <dbReference type="EMBL" id="KAE8753841.1"/>
    </source>
</evidence>
<dbReference type="Proteomes" id="UP000463700">
    <property type="component" value="Unassembled WGS sequence"/>
</dbReference>
<accession>A0A6N6W0P4</accession>
<dbReference type="AlphaFoldDB" id="A0A6N6W0P4"/>
<protein>
    <submittedName>
        <fullName evidence="1">Uncharacterized protein</fullName>
    </submittedName>
</protein>
<organism evidence="1 4">
    <name type="scientific">Paraburkholderia madseniana</name>
    <dbReference type="NCBI Taxonomy" id="2599607"/>
    <lineage>
        <taxon>Bacteria</taxon>
        <taxon>Pseudomonadati</taxon>
        <taxon>Pseudomonadota</taxon>
        <taxon>Betaproteobacteria</taxon>
        <taxon>Burkholderiales</taxon>
        <taxon>Burkholderiaceae</taxon>
        <taxon>Paraburkholderia</taxon>
    </lineage>
</organism>
<sequence length="48" mass="5262">MKTLAIFLAIPDGWPESPSGVLFRNDSTVGDDTMQMKHSLCLLGRTPN</sequence>
<name>A0A6N6W0P4_9BURK</name>
<dbReference type="EMBL" id="JAMXWF010000018">
    <property type="protein sequence ID" value="MDQ6409789.1"/>
    <property type="molecule type" value="Genomic_DNA"/>
</dbReference>
<evidence type="ECO:0000313" key="4">
    <source>
        <dbReference type="Proteomes" id="UP000463700"/>
    </source>
</evidence>
<dbReference type="EMBL" id="VOSW01000164">
    <property type="protein sequence ID" value="KAE8753841.1"/>
    <property type="molecule type" value="Genomic_DNA"/>
</dbReference>
<proteinExistence type="predicted"/>
<evidence type="ECO:0000313" key="2">
    <source>
        <dbReference type="EMBL" id="MCX4147969.1"/>
    </source>
</evidence>
<evidence type="ECO:0000313" key="3">
    <source>
        <dbReference type="EMBL" id="MDQ6409789.1"/>
    </source>
</evidence>
<reference evidence="2 5" key="2">
    <citation type="submission" date="2022-11" db="EMBL/GenBank/DDBJ databases">
        <title>PHB producers.</title>
        <authorList>
            <person name="Besaury L."/>
        </authorList>
    </citation>
    <scope>NUCLEOTIDE SEQUENCE [LARGE SCALE GENOMIC DNA]</scope>
    <source>
        <strain evidence="2 5">SEWS6</strain>
    </source>
</reference>
<dbReference type="Proteomes" id="UP001209412">
    <property type="component" value="Unassembled WGS sequence"/>
</dbReference>
<comment type="caution">
    <text evidence="1">The sequence shown here is derived from an EMBL/GenBank/DDBJ whole genome shotgun (WGS) entry which is preliminary data.</text>
</comment>
<dbReference type="Proteomes" id="UP001242288">
    <property type="component" value="Unassembled WGS sequence"/>
</dbReference>
<dbReference type="EMBL" id="JAPKHW010000018">
    <property type="protein sequence ID" value="MCX4147969.1"/>
    <property type="molecule type" value="Genomic_DNA"/>
</dbReference>